<proteinExistence type="inferred from homology"/>
<comment type="subunit">
    <text evidence="4">Heterotetramer; composed of 2 small (MOCS2A) and 2 large (MOCS2B) subunits.</text>
</comment>
<evidence type="ECO:0000256" key="4">
    <source>
        <dbReference type="HAMAP-Rule" id="MF_03052"/>
    </source>
</evidence>
<evidence type="ECO:0000313" key="6">
    <source>
        <dbReference type="Proteomes" id="UP001489004"/>
    </source>
</evidence>
<comment type="caution">
    <text evidence="5">The sequence shown here is derived from an EMBL/GenBank/DDBJ whole genome shotgun (WGS) entry which is preliminary data.</text>
</comment>
<accession>A0AAW1QSX6</accession>
<evidence type="ECO:0000313" key="5">
    <source>
        <dbReference type="EMBL" id="KAK9824207.1"/>
    </source>
</evidence>
<keyword evidence="6" id="KW-1185">Reference proteome</keyword>
<comment type="function">
    <text evidence="4">Catalytic subunit of the molybdopterin synthase complex, a complex that catalyzes the conversion of precursor Z into molybdopterin. Acts by mediating the incorporation of 2 sulfur atoms from thiocarboxylated MOCS2A into precursor Z to generate a dithiolene group.</text>
</comment>
<feature type="binding site" evidence="4">
    <location>
        <begin position="122"/>
        <end position="124"/>
    </location>
    <ligand>
        <name>substrate</name>
    </ligand>
</feature>
<dbReference type="GO" id="GO:1990140">
    <property type="term" value="C:molybdopterin synthase complex"/>
    <property type="evidence" value="ECO:0007669"/>
    <property type="project" value="UniProtKB-UniRule"/>
</dbReference>
<dbReference type="Pfam" id="PF02391">
    <property type="entry name" value="MoaE"/>
    <property type="match status" value="1"/>
</dbReference>
<dbReference type="CDD" id="cd00756">
    <property type="entry name" value="MoaE"/>
    <property type="match status" value="1"/>
</dbReference>
<dbReference type="GO" id="GO:0006777">
    <property type="term" value="P:Mo-molybdopterin cofactor biosynthetic process"/>
    <property type="evidence" value="ECO:0007669"/>
    <property type="project" value="UniProtKB-UniRule"/>
</dbReference>
<comment type="catalytic activity">
    <reaction evidence="4">
        <text>2 [molybdopterin-synthase sulfur-carrier protein]-C-terminal-Gly-aminoethanethioate + cyclic pyranopterin phosphate + H2O = molybdopterin + 2 [molybdopterin-synthase sulfur-carrier protein]-C-terminal Gly-Gly + 2 H(+)</text>
        <dbReference type="Rhea" id="RHEA:26333"/>
        <dbReference type="Rhea" id="RHEA-COMP:12202"/>
        <dbReference type="Rhea" id="RHEA-COMP:19907"/>
        <dbReference type="ChEBI" id="CHEBI:15377"/>
        <dbReference type="ChEBI" id="CHEBI:15378"/>
        <dbReference type="ChEBI" id="CHEBI:58698"/>
        <dbReference type="ChEBI" id="CHEBI:59648"/>
        <dbReference type="ChEBI" id="CHEBI:90778"/>
        <dbReference type="ChEBI" id="CHEBI:232372"/>
        <dbReference type="EC" id="2.8.1.12"/>
    </reaction>
</comment>
<dbReference type="PANTHER" id="PTHR23404">
    <property type="entry name" value="MOLYBDOPTERIN SYNTHASE RELATED"/>
    <property type="match status" value="1"/>
</dbReference>
<dbReference type="AlphaFoldDB" id="A0AAW1QSX6"/>
<dbReference type="HAMAP" id="MF_03052">
    <property type="entry name" value="MOC2B"/>
    <property type="match status" value="1"/>
</dbReference>
<evidence type="ECO:0000256" key="2">
    <source>
        <dbReference type="ARBA" id="ARBA00022679"/>
    </source>
</evidence>
<dbReference type="InterPro" id="IPR028888">
    <property type="entry name" value="MOCS2B_euk"/>
</dbReference>
<comment type="subcellular location">
    <subcellularLocation>
        <location evidence="4">Cytoplasm</location>
    </subcellularLocation>
</comment>
<comment type="similarity">
    <text evidence="4">Belongs to the MoaE family. MOCS2B subfamily.</text>
</comment>
<feature type="binding site" evidence="4">
    <location>
        <begin position="99"/>
        <end position="100"/>
    </location>
    <ligand>
        <name>substrate</name>
    </ligand>
</feature>
<dbReference type="Gene3D" id="3.90.1170.40">
    <property type="entry name" value="Molybdopterin biosynthesis MoaE subunit"/>
    <property type="match status" value="1"/>
</dbReference>
<keyword evidence="1 4" id="KW-0963">Cytoplasm</keyword>
<gene>
    <name evidence="5" type="ORF">WJX72_008535</name>
</gene>
<dbReference type="Proteomes" id="UP001489004">
    <property type="component" value="Unassembled WGS sequence"/>
</dbReference>
<dbReference type="EMBL" id="JALJOR010000002">
    <property type="protein sequence ID" value="KAK9824207.1"/>
    <property type="molecule type" value="Genomic_DNA"/>
</dbReference>
<dbReference type="InterPro" id="IPR003448">
    <property type="entry name" value="Mopterin_biosynth_MoaE"/>
</dbReference>
<evidence type="ECO:0000256" key="3">
    <source>
        <dbReference type="ARBA" id="ARBA00023150"/>
    </source>
</evidence>
<feature type="binding site" evidence="4">
    <location>
        <position position="115"/>
    </location>
    <ligand>
        <name>substrate</name>
    </ligand>
</feature>
<dbReference type="FunFam" id="3.90.1170.40:FF:000002">
    <property type="entry name" value="Molybdopterin synthase catalytic subunit"/>
    <property type="match status" value="1"/>
</dbReference>
<dbReference type="GO" id="GO:0030366">
    <property type="term" value="F:molybdopterin synthase activity"/>
    <property type="evidence" value="ECO:0007669"/>
    <property type="project" value="UniProtKB-UniRule"/>
</dbReference>
<protein>
    <recommendedName>
        <fullName evidence="4">Molybdopterin synthase catalytic subunit</fullName>
        <ecNumber evidence="4">2.8.1.12</ecNumber>
    </recommendedName>
    <alternativeName>
        <fullName evidence="4">Molybdenum cofactor synthesis protein 2 large subunit</fullName>
    </alternativeName>
    <alternativeName>
        <fullName evidence="4">Molybdenum cofactor synthesis protein 2B</fullName>
        <shortName evidence="4">MOCS2B</shortName>
    </alternativeName>
</protein>
<evidence type="ECO:0000256" key="1">
    <source>
        <dbReference type="ARBA" id="ARBA00022490"/>
    </source>
</evidence>
<reference evidence="5 6" key="1">
    <citation type="journal article" date="2024" name="Nat. Commun.">
        <title>Phylogenomics reveals the evolutionary origins of lichenization in chlorophyte algae.</title>
        <authorList>
            <person name="Puginier C."/>
            <person name="Libourel C."/>
            <person name="Otte J."/>
            <person name="Skaloud P."/>
            <person name="Haon M."/>
            <person name="Grisel S."/>
            <person name="Petersen M."/>
            <person name="Berrin J.G."/>
            <person name="Delaux P.M."/>
            <person name="Dal Grande F."/>
            <person name="Keller J."/>
        </authorList>
    </citation>
    <scope>NUCLEOTIDE SEQUENCE [LARGE SCALE GENOMIC DNA]</scope>
    <source>
        <strain evidence="5 6">SAG 2043</strain>
    </source>
</reference>
<keyword evidence="3 4" id="KW-0501">Molybdenum cofactor biosynthesis</keyword>
<dbReference type="EC" id="2.8.1.12" evidence="4"/>
<sequence length="146" mass="16307">MLVEVVSDPLKLERYTEAVEDSGAGAIATFSGVTRDNFEGKKVTQLEYEAYVPMAEKQLRALCQAAACKWTIKRVAIAHRTGLVRIGEASVIIAVSSAHRREALEAVHWLIDELKATVPIWKKEVYEDGTVWKENAECRRLLAPPQ</sequence>
<name>A0AAW1QSX6_9CHLO</name>
<dbReference type="SUPFAM" id="SSF54690">
    <property type="entry name" value="Molybdopterin synthase subunit MoaE"/>
    <property type="match status" value="1"/>
</dbReference>
<comment type="pathway">
    <text evidence="4">Cofactor biosynthesis; molybdopterin biosynthesis.</text>
</comment>
<keyword evidence="2 4" id="KW-0808">Transferase</keyword>
<organism evidence="5 6">
    <name type="scientific">[Myrmecia] bisecta</name>
    <dbReference type="NCBI Taxonomy" id="41462"/>
    <lineage>
        <taxon>Eukaryota</taxon>
        <taxon>Viridiplantae</taxon>
        <taxon>Chlorophyta</taxon>
        <taxon>core chlorophytes</taxon>
        <taxon>Trebouxiophyceae</taxon>
        <taxon>Trebouxiales</taxon>
        <taxon>Trebouxiaceae</taxon>
        <taxon>Myrmecia</taxon>
    </lineage>
</organism>
<dbReference type="InterPro" id="IPR036563">
    <property type="entry name" value="MoaE_sf"/>
</dbReference>